<evidence type="ECO:0000256" key="9">
    <source>
        <dbReference type="ARBA" id="ARBA00023004"/>
    </source>
</evidence>
<evidence type="ECO:0000313" key="14">
    <source>
        <dbReference type="WBParaSite" id="L893_g6187.t1"/>
    </source>
</evidence>
<evidence type="ECO:0000259" key="12">
    <source>
        <dbReference type="PROSITE" id="PS50939"/>
    </source>
</evidence>
<accession>A0A1I8AJR7</accession>
<keyword evidence="6" id="KW-0479">Metal-binding</keyword>
<dbReference type="AlphaFoldDB" id="A0A1I8AJR7"/>
<dbReference type="GO" id="GO:0016491">
    <property type="term" value="F:oxidoreductase activity"/>
    <property type="evidence" value="ECO:0007669"/>
    <property type="project" value="InterPro"/>
</dbReference>
<evidence type="ECO:0000256" key="6">
    <source>
        <dbReference type="ARBA" id="ARBA00022723"/>
    </source>
</evidence>
<dbReference type="SMART" id="SM00665">
    <property type="entry name" value="B561"/>
    <property type="match status" value="1"/>
</dbReference>
<dbReference type="Gene3D" id="1.20.120.1770">
    <property type="match status" value="1"/>
</dbReference>
<evidence type="ECO:0000313" key="13">
    <source>
        <dbReference type="Proteomes" id="UP000095287"/>
    </source>
</evidence>
<keyword evidence="9" id="KW-0408">Iron</keyword>
<feature type="transmembrane region" description="Helical" evidence="11">
    <location>
        <begin position="48"/>
        <end position="69"/>
    </location>
</feature>
<feature type="transmembrane region" description="Helical" evidence="11">
    <location>
        <begin position="7"/>
        <end position="28"/>
    </location>
</feature>
<sequence length="253" mass="28334">MTTYGSFYLLYAANQLLLAVAVTLVAVWMCGFGGGPSWQSDPAREFRWHPLAMSLGMFFCNGEAILIYRGLRNVPKPKTKLMHAGLQFCAIIINVFGLKAAWDSHDLNKDKDGNLKPIPNLMSLHSWIGISTVVLFCLQFLFGFITYLKPGLPMQYRALFMPGHRLGGIALFVMALGSALMGISERSAWKMTCWTKEGYFCGEMLITNIFGVFLVAYAVTTLALVAYPDWIRKEPEALVRIPKSEETEALREE</sequence>
<keyword evidence="3" id="KW-0813">Transport</keyword>
<evidence type="ECO:0000256" key="7">
    <source>
        <dbReference type="ARBA" id="ARBA00022982"/>
    </source>
</evidence>
<feature type="transmembrane region" description="Helical" evidence="11">
    <location>
        <begin position="122"/>
        <end position="145"/>
    </location>
</feature>
<dbReference type="WBParaSite" id="L893_g6187.t1">
    <property type="protein sequence ID" value="L893_g6187.t1"/>
    <property type="gene ID" value="L893_g6187"/>
</dbReference>
<comment type="subcellular location">
    <subcellularLocation>
        <location evidence="2">Membrane</location>
        <topology evidence="2">Multi-pass membrane protein</topology>
    </subcellularLocation>
</comment>
<reference evidence="14" key="1">
    <citation type="submission" date="2016-11" db="UniProtKB">
        <authorList>
            <consortium name="WormBaseParasite"/>
        </authorList>
    </citation>
    <scope>IDENTIFICATION</scope>
</reference>
<keyword evidence="4" id="KW-0349">Heme</keyword>
<dbReference type="PANTHER" id="PTHR10106">
    <property type="entry name" value="CYTOCHROME B561-RELATED"/>
    <property type="match status" value="1"/>
</dbReference>
<dbReference type="Proteomes" id="UP000095287">
    <property type="component" value="Unplaced"/>
</dbReference>
<evidence type="ECO:0000256" key="4">
    <source>
        <dbReference type="ARBA" id="ARBA00022617"/>
    </source>
</evidence>
<evidence type="ECO:0000256" key="5">
    <source>
        <dbReference type="ARBA" id="ARBA00022692"/>
    </source>
</evidence>
<evidence type="ECO:0000256" key="8">
    <source>
        <dbReference type="ARBA" id="ARBA00022989"/>
    </source>
</evidence>
<dbReference type="PROSITE" id="PS50939">
    <property type="entry name" value="CYTOCHROME_B561"/>
    <property type="match status" value="1"/>
</dbReference>
<evidence type="ECO:0000256" key="2">
    <source>
        <dbReference type="ARBA" id="ARBA00004141"/>
    </source>
</evidence>
<dbReference type="GO" id="GO:0046872">
    <property type="term" value="F:metal ion binding"/>
    <property type="evidence" value="ECO:0007669"/>
    <property type="project" value="UniProtKB-KW"/>
</dbReference>
<keyword evidence="13" id="KW-1185">Reference proteome</keyword>
<name>A0A1I8AJR7_9BILA</name>
<dbReference type="GO" id="GO:0016020">
    <property type="term" value="C:membrane"/>
    <property type="evidence" value="ECO:0007669"/>
    <property type="project" value="UniProtKB-SubCell"/>
</dbReference>
<feature type="transmembrane region" description="Helical" evidence="11">
    <location>
        <begin position="204"/>
        <end position="227"/>
    </location>
</feature>
<organism evidence="13 14">
    <name type="scientific">Steinernema glaseri</name>
    <dbReference type="NCBI Taxonomy" id="37863"/>
    <lineage>
        <taxon>Eukaryota</taxon>
        <taxon>Metazoa</taxon>
        <taxon>Ecdysozoa</taxon>
        <taxon>Nematoda</taxon>
        <taxon>Chromadorea</taxon>
        <taxon>Rhabditida</taxon>
        <taxon>Tylenchina</taxon>
        <taxon>Panagrolaimomorpha</taxon>
        <taxon>Strongyloidoidea</taxon>
        <taxon>Steinernematidae</taxon>
        <taxon>Steinernema</taxon>
    </lineage>
</organism>
<keyword evidence="8 11" id="KW-1133">Transmembrane helix</keyword>
<proteinExistence type="predicted"/>
<dbReference type="PANTHER" id="PTHR10106:SF0">
    <property type="entry name" value="LD36721P"/>
    <property type="match status" value="1"/>
</dbReference>
<evidence type="ECO:0000256" key="11">
    <source>
        <dbReference type="SAM" id="Phobius"/>
    </source>
</evidence>
<keyword evidence="5 11" id="KW-0812">Transmembrane</keyword>
<dbReference type="FunFam" id="1.20.120.1770:FF:000001">
    <property type="entry name" value="Cytochrome b reductase 1"/>
    <property type="match status" value="1"/>
</dbReference>
<dbReference type="InterPro" id="IPR043205">
    <property type="entry name" value="CYB561/CYBRD1-like"/>
</dbReference>
<dbReference type="Pfam" id="PF03188">
    <property type="entry name" value="Cytochrom_B561"/>
    <property type="match status" value="1"/>
</dbReference>
<feature type="transmembrane region" description="Helical" evidence="11">
    <location>
        <begin position="166"/>
        <end position="184"/>
    </location>
</feature>
<keyword evidence="10 11" id="KW-0472">Membrane</keyword>
<evidence type="ECO:0000256" key="10">
    <source>
        <dbReference type="ARBA" id="ARBA00023136"/>
    </source>
</evidence>
<feature type="transmembrane region" description="Helical" evidence="11">
    <location>
        <begin position="81"/>
        <end position="102"/>
    </location>
</feature>
<protein>
    <submittedName>
        <fullName evidence="14">Cytochrome b561 domain-containing protein</fullName>
    </submittedName>
</protein>
<evidence type="ECO:0000256" key="3">
    <source>
        <dbReference type="ARBA" id="ARBA00022448"/>
    </source>
</evidence>
<keyword evidence="7" id="KW-0249">Electron transport</keyword>
<dbReference type="InterPro" id="IPR006593">
    <property type="entry name" value="Cyt_b561/ferric_Rdtase_TM"/>
</dbReference>
<feature type="domain" description="Cytochrome b561" evidence="12">
    <location>
        <begin position="13"/>
        <end position="226"/>
    </location>
</feature>
<comment type="cofactor">
    <cofactor evidence="1">
        <name>heme b</name>
        <dbReference type="ChEBI" id="CHEBI:60344"/>
    </cofactor>
</comment>
<evidence type="ECO:0000256" key="1">
    <source>
        <dbReference type="ARBA" id="ARBA00001970"/>
    </source>
</evidence>